<evidence type="ECO:0000313" key="1">
    <source>
        <dbReference type="EMBL" id="GGD83278.1"/>
    </source>
</evidence>
<protein>
    <recommendedName>
        <fullName evidence="3">YqcI/YcgG family protein</fullName>
    </recommendedName>
</protein>
<dbReference type="Proteomes" id="UP000612349">
    <property type="component" value="Unassembled WGS sequence"/>
</dbReference>
<keyword evidence="2" id="KW-1185">Reference proteome</keyword>
<dbReference type="RefSeq" id="WP_066777993.1">
    <property type="nucleotide sequence ID" value="NZ_BMIP01000013.1"/>
</dbReference>
<dbReference type="OrthoDB" id="283514at2"/>
<dbReference type="NCBIfam" id="NF041366">
    <property type="entry name" value="GntA_guanitoxin"/>
    <property type="match status" value="1"/>
</dbReference>
<reference evidence="1" key="1">
    <citation type="journal article" date="2014" name="Int. J. Syst. Evol. Microbiol.">
        <title>Complete genome sequence of Corynebacterium casei LMG S-19264T (=DSM 44701T), isolated from a smear-ripened cheese.</title>
        <authorList>
            <consortium name="US DOE Joint Genome Institute (JGI-PGF)"/>
            <person name="Walter F."/>
            <person name="Albersmeier A."/>
            <person name="Kalinowski J."/>
            <person name="Ruckert C."/>
        </authorList>
    </citation>
    <scope>NUCLEOTIDE SEQUENCE</scope>
    <source>
        <strain evidence="1">CGMCC 1.15360</strain>
    </source>
</reference>
<evidence type="ECO:0000313" key="2">
    <source>
        <dbReference type="Proteomes" id="UP000612349"/>
    </source>
</evidence>
<accession>A0A916ZB45</accession>
<dbReference type="AlphaFoldDB" id="A0A916ZB45"/>
<dbReference type="PANTHER" id="PTHR40045:SF1">
    <property type="entry name" value="YQCI_YCGG FAMILY PROTEIN"/>
    <property type="match status" value="1"/>
</dbReference>
<dbReference type="EMBL" id="BMIP01000013">
    <property type="protein sequence ID" value="GGD83278.1"/>
    <property type="molecule type" value="Genomic_DNA"/>
</dbReference>
<sequence>MNSDPDFGTEWAERFSDFIRDKSFPCVGAKSALSKGTLNIVVCRTITSAWDDVRMHRKLLEWSYAYQDDPGLFRSLAFVFAEDEELDETQFEARMWERIQSLADKDAWLEQPYDERVSSDPDDPHFSLSFGGEAFFVVGMHPRASRPARRFDRPVMVFNLHDQFEKLREQQRYEKIRETILSRDVELAGSTNPMLARHGEASEAQQYSGRLIKGEWECPFRDKRATGRAAGGDA</sequence>
<proteinExistence type="predicted"/>
<dbReference type="PANTHER" id="PTHR40045">
    <property type="entry name" value="YCGG FAMILY PROTEIN"/>
    <property type="match status" value="1"/>
</dbReference>
<organism evidence="1 2">
    <name type="scientific">Croceicoccus mobilis</name>
    <dbReference type="NCBI Taxonomy" id="1703339"/>
    <lineage>
        <taxon>Bacteria</taxon>
        <taxon>Pseudomonadati</taxon>
        <taxon>Pseudomonadota</taxon>
        <taxon>Alphaproteobacteria</taxon>
        <taxon>Sphingomonadales</taxon>
        <taxon>Erythrobacteraceae</taxon>
        <taxon>Croceicoccus</taxon>
    </lineage>
</organism>
<comment type="caution">
    <text evidence="1">The sequence shown here is derived from an EMBL/GenBank/DDBJ whole genome shotgun (WGS) entry which is preliminary data.</text>
</comment>
<name>A0A916ZB45_9SPHN</name>
<dbReference type="InterPro" id="IPR014988">
    <property type="entry name" value="Uncharacterised_YqcI/YcgG"/>
</dbReference>
<reference evidence="1" key="2">
    <citation type="submission" date="2020-09" db="EMBL/GenBank/DDBJ databases">
        <authorList>
            <person name="Sun Q."/>
            <person name="Zhou Y."/>
        </authorList>
    </citation>
    <scope>NUCLEOTIDE SEQUENCE</scope>
    <source>
        <strain evidence="1">CGMCC 1.15360</strain>
    </source>
</reference>
<gene>
    <name evidence="1" type="ORF">GCM10010990_36710</name>
</gene>
<dbReference type="Pfam" id="PF08892">
    <property type="entry name" value="YqcI_YcgG"/>
    <property type="match status" value="1"/>
</dbReference>
<evidence type="ECO:0008006" key="3">
    <source>
        <dbReference type="Google" id="ProtNLM"/>
    </source>
</evidence>